<evidence type="ECO:0000256" key="1">
    <source>
        <dbReference type="ARBA" id="ARBA00004651"/>
    </source>
</evidence>
<accession>A0A1T4YTG3</accession>
<evidence type="ECO:0000256" key="8">
    <source>
        <dbReference type="SAM" id="Phobius"/>
    </source>
</evidence>
<keyword evidence="10" id="KW-1185">Reference proteome</keyword>
<feature type="transmembrane region" description="Helical" evidence="8">
    <location>
        <begin position="6"/>
        <end position="26"/>
    </location>
</feature>
<evidence type="ECO:0000313" key="10">
    <source>
        <dbReference type="Proteomes" id="UP000190042"/>
    </source>
</evidence>
<dbReference type="EMBL" id="FUYJ01000009">
    <property type="protein sequence ID" value="SKB05030.1"/>
    <property type="molecule type" value="Genomic_DNA"/>
</dbReference>
<keyword evidence="3" id="KW-1003">Cell membrane</keyword>
<reference evidence="10" key="1">
    <citation type="submission" date="2017-02" db="EMBL/GenBank/DDBJ databases">
        <authorList>
            <person name="Varghese N."/>
            <person name="Submissions S."/>
        </authorList>
    </citation>
    <scope>NUCLEOTIDE SEQUENCE [LARGE SCALE GENOMIC DNA]</scope>
    <source>
        <strain evidence="10">DSM 23966</strain>
    </source>
</reference>
<dbReference type="GO" id="GO:0022857">
    <property type="term" value="F:transmembrane transporter activity"/>
    <property type="evidence" value="ECO:0007669"/>
    <property type="project" value="InterPro"/>
</dbReference>
<keyword evidence="4 7" id="KW-0812">Transmembrane</keyword>
<dbReference type="AlphaFoldDB" id="A0A1T4YTG3"/>
<dbReference type="InterPro" id="IPR000390">
    <property type="entry name" value="Small_drug/metabolite_transptr"/>
</dbReference>
<organism evidence="9 10">
    <name type="scientific">Sporosarcina newyorkensis</name>
    <dbReference type="NCBI Taxonomy" id="759851"/>
    <lineage>
        <taxon>Bacteria</taxon>
        <taxon>Bacillati</taxon>
        <taxon>Bacillota</taxon>
        <taxon>Bacilli</taxon>
        <taxon>Bacillales</taxon>
        <taxon>Caryophanaceae</taxon>
        <taxon>Sporosarcina</taxon>
    </lineage>
</organism>
<keyword evidence="5 8" id="KW-1133">Transmembrane helix</keyword>
<dbReference type="PANTHER" id="PTHR30561:SF0">
    <property type="entry name" value="GUANIDINIUM EXPORTER"/>
    <property type="match status" value="1"/>
</dbReference>
<proteinExistence type="inferred from homology"/>
<comment type="similarity">
    <text evidence="7">Belongs to the drug/metabolite transporter (DMT) superfamily. Small multidrug resistance (SMR) (TC 2.A.7.1) family.</text>
</comment>
<name>A0A1T4YTG3_9BACL</name>
<dbReference type="InterPro" id="IPR037185">
    <property type="entry name" value="EmrE-like"/>
</dbReference>
<evidence type="ECO:0000256" key="7">
    <source>
        <dbReference type="RuleBase" id="RU003942"/>
    </source>
</evidence>
<dbReference type="InterPro" id="IPR045324">
    <property type="entry name" value="Small_multidrug_res"/>
</dbReference>
<feature type="transmembrane region" description="Helical" evidence="8">
    <location>
        <begin position="33"/>
        <end position="52"/>
    </location>
</feature>
<dbReference type="Gene3D" id="1.10.3730.20">
    <property type="match status" value="1"/>
</dbReference>
<protein>
    <submittedName>
        <fullName evidence="9">Paired small multidrug resistance pump</fullName>
    </submittedName>
</protein>
<evidence type="ECO:0000256" key="5">
    <source>
        <dbReference type="ARBA" id="ARBA00022989"/>
    </source>
</evidence>
<keyword evidence="2" id="KW-0813">Transport</keyword>
<dbReference type="Proteomes" id="UP000190042">
    <property type="component" value="Unassembled WGS sequence"/>
</dbReference>
<keyword evidence="6 8" id="KW-0472">Membrane</keyword>
<dbReference type="PANTHER" id="PTHR30561">
    <property type="entry name" value="SMR FAMILY PROTON-DEPENDENT DRUG EFFLUX TRANSPORTER SUGE"/>
    <property type="match status" value="1"/>
</dbReference>
<dbReference type="RefSeq" id="WP_009498662.1">
    <property type="nucleotide sequence ID" value="NZ_FUYJ01000009.1"/>
</dbReference>
<evidence type="ECO:0000256" key="4">
    <source>
        <dbReference type="ARBA" id="ARBA00022692"/>
    </source>
</evidence>
<comment type="subcellular location">
    <subcellularLocation>
        <location evidence="1 7">Cell membrane</location>
        <topology evidence="1 7">Multi-pass membrane protein</topology>
    </subcellularLocation>
</comment>
<evidence type="ECO:0000256" key="3">
    <source>
        <dbReference type="ARBA" id="ARBA00022475"/>
    </source>
</evidence>
<dbReference type="GO" id="GO:0005886">
    <property type="term" value="C:plasma membrane"/>
    <property type="evidence" value="ECO:0007669"/>
    <property type="project" value="UniProtKB-SubCell"/>
</dbReference>
<gene>
    <name evidence="9" type="ORF">SAMN04244570_3532</name>
</gene>
<evidence type="ECO:0000256" key="2">
    <source>
        <dbReference type="ARBA" id="ARBA00022448"/>
    </source>
</evidence>
<evidence type="ECO:0000256" key="6">
    <source>
        <dbReference type="ARBA" id="ARBA00023136"/>
    </source>
</evidence>
<feature type="transmembrane region" description="Helical" evidence="8">
    <location>
        <begin position="58"/>
        <end position="80"/>
    </location>
</feature>
<feature type="transmembrane region" description="Helical" evidence="8">
    <location>
        <begin position="89"/>
        <end position="105"/>
    </location>
</feature>
<evidence type="ECO:0000313" key="9">
    <source>
        <dbReference type="EMBL" id="SKB05030.1"/>
    </source>
</evidence>
<sequence length="106" mass="11512">MTLAWVYLAIASLGEIFGVISINYYLQKRTIKRLLLIVGVFSFGFVFLSLAMRDIQMSTAYAVWTGLGAAGAVLAGILIFKESASVKRIFFLSLIIVGAVGLKLFG</sequence>
<dbReference type="Pfam" id="PF00893">
    <property type="entry name" value="Multi_Drug_Res"/>
    <property type="match status" value="1"/>
</dbReference>
<dbReference type="SUPFAM" id="SSF103481">
    <property type="entry name" value="Multidrug resistance efflux transporter EmrE"/>
    <property type="match status" value="1"/>
</dbReference>